<feature type="transmembrane region" description="Helical" evidence="2">
    <location>
        <begin position="378"/>
        <end position="406"/>
    </location>
</feature>
<dbReference type="OrthoDB" id="421481at2759"/>
<feature type="region of interest" description="Disordered" evidence="1">
    <location>
        <begin position="666"/>
        <end position="708"/>
    </location>
</feature>
<dbReference type="InterPro" id="IPR018490">
    <property type="entry name" value="cNMP-bd_dom_sf"/>
</dbReference>
<dbReference type="InterPro" id="IPR050818">
    <property type="entry name" value="KCNH_animal-type"/>
</dbReference>
<dbReference type="SUPFAM" id="SSF51206">
    <property type="entry name" value="cAMP-binding domain-like"/>
    <property type="match status" value="1"/>
</dbReference>
<evidence type="ECO:0000313" key="6">
    <source>
        <dbReference type="Proteomes" id="UP001152797"/>
    </source>
</evidence>
<feature type="transmembrane region" description="Helical" evidence="2">
    <location>
        <begin position="149"/>
        <end position="168"/>
    </location>
</feature>
<evidence type="ECO:0000256" key="1">
    <source>
        <dbReference type="SAM" id="MobiDB-lite"/>
    </source>
</evidence>
<evidence type="ECO:0000313" key="5">
    <source>
        <dbReference type="EMBL" id="CAL4805871.1"/>
    </source>
</evidence>
<feature type="transmembrane region" description="Helical" evidence="2">
    <location>
        <begin position="221"/>
        <end position="242"/>
    </location>
</feature>
<gene>
    <name evidence="3" type="ORF">C1SCF055_LOCUS43111</name>
</gene>
<proteinExistence type="predicted"/>
<keyword evidence="2" id="KW-1133">Transmembrane helix</keyword>
<dbReference type="PANTHER" id="PTHR10217:SF435">
    <property type="entry name" value="POTASSIUM VOLTAGE-GATED CHANNEL PROTEIN EAG"/>
    <property type="match status" value="1"/>
</dbReference>
<accession>A0A9P1GP71</accession>
<evidence type="ECO:0000313" key="4">
    <source>
        <dbReference type="EMBL" id="CAL1171934.1"/>
    </source>
</evidence>
<dbReference type="Gene3D" id="2.60.120.10">
    <property type="entry name" value="Jelly Rolls"/>
    <property type="match status" value="1"/>
</dbReference>
<dbReference type="Gene3D" id="1.10.287.70">
    <property type="match status" value="1"/>
</dbReference>
<dbReference type="GO" id="GO:0005249">
    <property type="term" value="F:voltage-gated potassium channel activity"/>
    <property type="evidence" value="ECO:0007669"/>
    <property type="project" value="TreeGrafter"/>
</dbReference>
<dbReference type="EMBL" id="CAMXCT010006700">
    <property type="protein sequence ID" value="CAI4018559.1"/>
    <property type="molecule type" value="Genomic_DNA"/>
</dbReference>
<dbReference type="PANTHER" id="PTHR10217">
    <property type="entry name" value="VOLTAGE AND LIGAND GATED POTASSIUM CHANNEL"/>
    <property type="match status" value="1"/>
</dbReference>
<comment type="caution">
    <text evidence="3">The sequence shown here is derived from an EMBL/GenBank/DDBJ whole genome shotgun (WGS) entry which is preliminary data.</text>
</comment>
<evidence type="ECO:0000256" key="2">
    <source>
        <dbReference type="SAM" id="Phobius"/>
    </source>
</evidence>
<reference evidence="3" key="1">
    <citation type="submission" date="2022-10" db="EMBL/GenBank/DDBJ databases">
        <authorList>
            <person name="Chen Y."/>
            <person name="Dougan E. K."/>
            <person name="Chan C."/>
            <person name="Rhodes N."/>
            <person name="Thang M."/>
        </authorList>
    </citation>
    <scope>NUCLEOTIDE SEQUENCE</scope>
</reference>
<dbReference type="Proteomes" id="UP001152797">
    <property type="component" value="Unassembled WGS sequence"/>
</dbReference>
<keyword evidence="2" id="KW-0812">Transmembrane</keyword>
<feature type="compositionally biased region" description="Basic and acidic residues" evidence="1">
    <location>
        <begin position="666"/>
        <end position="676"/>
    </location>
</feature>
<name>A0A9P1GP71_9DINO</name>
<feature type="region of interest" description="Disordered" evidence="1">
    <location>
        <begin position="58"/>
        <end position="81"/>
    </location>
</feature>
<dbReference type="EMBL" id="CAMXCT020006700">
    <property type="protein sequence ID" value="CAL1171934.1"/>
    <property type="molecule type" value="Genomic_DNA"/>
</dbReference>
<dbReference type="AlphaFoldDB" id="A0A9P1GP71"/>
<keyword evidence="6" id="KW-1185">Reference proteome</keyword>
<dbReference type="GO" id="GO:0005886">
    <property type="term" value="C:plasma membrane"/>
    <property type="evidence" value="ECO:0007669"/>
    <property type="project" value="TreeGrafter"/>
</dbReference>
<keyword evidence="2" id="KW-0472">Membrane</keyword>
<dbReference type="InterPro" id="IPR014710">
    <property type="entry name" value="RmlC-like_jellyroll"/>
</dbReference>
<dbReference type="GO" id="GO:0042391">
    <property type="term" value="P:regulation of membrane potential"/>
    <property type="evidence" value="ECO:0007669"/>
    <property type="project" value="TreeGrafter"/>
</dbReference>
<feature type="transmembrane region" description="Helical" evidence="2">
    <location>
        <begin position="296"/>
        <end position="324"/>
    </location>
</feature>
<feature type="transmembrane region" description="Helical" evidence="2">
    <location>
        <begin position="180"/>
        <end position="200"/>
    </location>
</feature>
<evidence type="ECO:0000313" key="3">
    <source>
        <dbReference type="EMBL" id="CAI4018559.1"/>
    </source>
</evidence>
<dbReference type="EMBL" id="CAMXCT030006700">
    <property type="protein sequence ID" value="CAL4805871.1"/>
    <property type="molecule type" value="Genomic_DNA"/>
</dbReference>
<sequence length="708" mass="80474">MGSFRELLGRLEEAHDQELSQLREELRHTRWASRKQTLTASNGLPDFFDLKEALQVEDGSKANASPGKDPQEELPMGKRSSSVRSYALMKKATLQIFPEWEETGKEQGQSNLIFARMSSLEQVETRHYLDIPLGGCCYSNFVFRPEVPFIIIWQVLGVLVLGFDTLWVPMEVFPHDPSAFFSWLQGLTSFYWFLDIFVTVNTGIYNEKGDIDMRRWPIFWTYARTWLVFDVLLISLDLYAYISAMFSPDGNGTAAGAARSGRIARSMRIIRLLRLVRLAKLRQLLFALQSLIDSEWVTLMLAVVRNLAVILISNHYIACVWYLIGSNSSDNEAVCWVAREGIADADMWLQYTVSVQWSLAQFTPGASPIQIRCRIERVFYIFVLVYGLVLGTCFVSSITTIMNAVWSLTRYNTSQNFLLKKFLKENSVSRNLSTRILRYVDYVLELRHKKTHHSKVHYLQLLSGPLHWELQREIHSRTLNIHPVFASYSSAASPAISQICATALSNIIYAKKDRVFHQSKEAKEMYFLVSGAFVYHVKAVINMREIPITMKLDQSTYVCEAALWLIWRTRGEMRALAESDALVVNSKKFREASMAYPAAATLGRAAAHSFYDHAMDLMLNSEIGLTDVPAEVLTSSREDDMQTGEILEIQRELQHAELQEAKVEMEWKSDDGHGSRDPTQGVSCSPARIELQASEQRSDEGGALGLSV</sequence>
<protein>
    <submittedName>
        <fullName evidence="5">Cyclic nucleotide-binding domain-containing protein</fullName>
    </submittedName>
</protein>
<organism evidence="3">
    <name type="scientific">Cladocopium goreaui</name>
    <dbReference type="NCBI Taxonomy" id="2562237"/>
    <lineage>
        <taxon>Eukaryota</taxon>
        <taxon>Sar</taxon>
        <taxon>Alveolata</taxon>
        <taxon>Dinophyceae</taxon>
        <taxon>Suessiales</taxon>
        <taxon>Symbiodiniaceae</taxon>
        <taxon>Cladocopium</taxon>
    </lineage>
</organism>
<reference evidence="4" key="2">
    <citation type="submission" date="2024-04" db="EMBL/GenBank/DDBJ databases">
        <authorList>
            <person name="Chen Y."/>
            <person name="Shah S."/>
            <person name="Dougan E. K."/>
            <person name="Thang M."/>
            <person name="Chan C."/>
        </authorList>
    </citation>
    <scope>NUCLEOTIDE SEQUENCE [LARGE SCALE GENOMIC DNA]</scope>
</reference>
<dbReference type="SUPFAM" id="SSF81324">
    <property type="entry name" value="Voltage-gated potassium channels"/>
    <property type="match status" value="1"/>
</dbReference>